<evidence type="ECO:0000259" key="4">
    <source>
        <dbReference type="Pfam" id="PF17782"/>
    </source>
</evidence>
<dbReference type="InterPro" id="IPR003488">
    <property type="entry name" value="DprA"/>
</dbReference>
<dbReference type="SUPFAM" id="SSF102405">
    <property type="entry name" value="MCP/YpsA-like"/>
    <property type="match status" value="1"/>
</dbReference>
<dbReference type="SUPFAM" id="SSF47781">
    <property type="entry name" value="RuvA domain 2-like"/>
    <property type="match status" value="1"/>
</dbReference>
<gene>
    <name evidence="5" type="primary">dprA</name>
    <name evidence="5" type="ORF">IPV69_21925</name>
</gene>
<organism evidence="5 6">
    <name type="scientific">Humisphaera borealis</name>
    <dbReference type="NCBI Taxonomy" id="2807512"/>
    <lineage>
        <taxon>Bacteria</taxon>
        <taxon>Pseudomonadati</taxon>
        <taxon>Planctomycetota</taxon>
        <taxon>Phycisphaerae</taxon>
        <taxon>Tepidisphaerales</taxon>
        <taxon>Tepidisphaeraceae</taxon>
        <taxon>Humisphaera</taxon>
    </lineage>
</organism>
<dbReference type="Proteomes" id="UP000593765">
    <property type="component" value="Chromosome"/>
</dbReference>
<evidence type="ECO:0000259" key="3">
    <source>
        <dbReference type="Pfam" id="PF02481"/>
    </source>
</evidence>
<dbReference type="RefSeq" id="WP_206291865.1">
    <property type="nucleotide sequence ID" value="NZ_CP063458.1"/>
</dbReference>
<dbReference type="InterPro" id="IPR057666">
    <property type="entry name" value="DrpA_SLOG"/>
</dbReference>
<dbReference type="InterPro" id="IPR036388">
    <property type="entry name" value="WH-like_DNA-bd_sf"/>
</dbReference>
<evidence type="ECO:0000313" key="5">
    <source>
        <dbReference type="EMBL" id="QOV88857.1"/>
    </source>
</evidence>
<dbReference type="Pfam" id="PF02481">
    <property type="entry name" value="DNA_processg_A"/>
    <property type="match status" value="1"/>
</dbReference>
<accession>A0A7M2WTK6</accession>
<dbReference type="Pfam" id="PF17782">
    <property type="entry name" value="WHD_DprA"/>
    <property type="match status" value="1"/>
</dbReference>
<feature type="region of interest" description="Disordered" evidence="2">
    <location>
        <begin position="311"/>
        <end position="342"/>
    </location>
</feature>
<proteinExistence type="inferred from homology"/>
<dbReference type="PANTHER" id="PTHR43022:SF1">
    <property type="entry name" value="PROTEIN SMF"/>
    <property type="match status" value="1"/>
</dbReference>
<comment type="similarity">
    <text evidence="1">Belongs to the DprA/Smf family.</text>
</comment>
<dbReference type="Gene3D" id="3.40.50.450">
    <property type="match status" value="1"/>
</dbReference>
<keyword evidence="6" id="KW-1185">Reference proteome</keyword>
<evidence type="ECO:0000256" key="2">
    <source>
        <dbReference type="SAM" id="MobiDB-lite"/>
    </source>
</evidence>
<dbReference type="KEGG" id="hbs:IPV69_21925"/>
<dbReference type="InterPro" id="IPR041614">
    <property type="entry name" value="DprA_WH"/>
</dbReference>
<dbReference type="NCBIfam" id="TIGR00732">
    <property type="entry name" value="dprA"/>
    <property type="match status" value="1"/>
</dbReference>
<reference evidence="5 6" key="1">
    <citation type="submission" date="2020-10" db="EMBL/GenBank/DDBJ databases">
        <title>Wide distribution of Phycisphaera-like planctomycetes from WD2101 soil group in peatlands and genome analysis of the first cultivated representative.</title>
        <authorList>
            <person name="Dedysh S.N."/>
            <person name="Beletsky A.V."/>
            <person name="Ivanova A."/>
            <person name="Kulichevskaya I.S."/>
            <person name="Suzina N.E."/>
            <person name="Philippov D.A."/>
            <person name="Rakitin A.L."/>
            <person name="Mardanov A.V."/>
            <person name="Ravin N.V."/>
        </authorList>
    </citation>
    <scope>NUCLEOTIDE SEQUENCE [LARGE SCALE GENOMIC DNA]</scope>
    <source>
        <strain evidence="5 6">M1803</strain>
    </source>
</reference>
<dbReference type="EMBL" id="CP063458">
    <property type="protein sequence ID" value="QOV88857.1"/>
    <property type="molecule type" value="Genomic_DNA"/>
</dbReference>
<name>A0A7M2WTK6_9BACT</name>
<feature type="domain" description="Smf/DprA SLOG" evidence="3">
    <location>
        <begin position="80"/>
        <end position="291"/>
    </location>
</feature>
<dbReference type="GO" id="GO:0009294">
    <property type="term" value="P:DNA-mediated transformation"/>
    <property type="evidence" value="ECO:0007669"/>
    <property type="project" value="InterPro"/>
</dbReference>
<protein>
    <submittedName>
        <fullName evidence="5">DNA-protecting protein DprA</fullName>
    </submittedName>
</protein>
<feature type="domain" description="DprA winged helix" evidence="4">
    <location>
        <begin position="333"/>
        <end position="392"/>
    </location>
</feature>
<dbReference type="AlphaFoldDB" id="A0A7M2WTK6"/>
<evidence type="ECO:0000313" key="6">
    <source>
        <dbReference type="Proteomes" id="UP000593765"/>
    </source>
</evidence>
<dbReference type="InterPro" id="IPR010994">
    <property type="entry name" value="RuvA_2-like"/>
</dbReference>
<dbReference type="Gene3D" id="1.10.10.10">
    <property type="entry name" value="Winged helix-like DNA-binding domain superfamily/Winged helix DNA-binding domain"/>
    <property type="match status" value="1"/>
</dbReference>
<dbReference type="PANTHER" id="PTHR43022">
    <property type="entry name" value="PROTEIN SMF"/>
    <property type="match status" value="1"/>
</dbReference>
<sequence length="401" mass="42268">MSTRHWLQLSLTRGLGPILTSRLIALAGSAEAACDAGGTLLREVDGIGKAKADSIAASLRQASGLVAAEMDKAAAAGATVISADDAAYPILLRSIPDPPLVLYMRGDFQDRDLHAVGIVGSRKCSIYGREQAERFGALLAGAGVSVISGGARGIDSAAHRGAIAQPNGRTIAVLGSGVDVAYPPENRALFDEIAKGRGAVVSEYPMGTNPAAENFPRRNRIVSGMSRGVVVIEADERSGALITARQACDEHGRPVFAVPGRVDNPLSQGPHKLIRDGAFLCARVEDVLDNLGPLPANVHAPILEQATPADAPGLFAKPQAGEDDAPTVTPLRPSPRDLPELPDRQQLIIDAIGLEDCGVDKIVERTDLPPHVVLQELTFLTLRGLVKRVDGQTYVRRNRST</sequence>
<evidence type="ECO:0000256" key="1">
    <source>
        <dbReference type="ARBA" id="ARBA00006525"/>
    </source>
</evidence>